<feature type="chain" id="PRO_5012849296" evidence="1">
    <location>
        <begin position="20"/>
        <end position="119"/>
    </location>
</feature>
<dbReference type="Proteomes" id="UP000242188">
    <property type="component" value="Unassembled WGS sequence"/>
</dbReference>
<evidence type="ECO:0000313" key="2">
    <source>
        <dbReference type="EMBL" id="OWF48576.1"/>
    </source>
</evidence>
<proteinExistence type="predicted"/>
<dbReference type="EMBL" id="NEDP02003489">
    <property type="protein sequence ID" value="OWF48576.1"/>
    <property type="molecule type" value="Genomic_DNA"/>
</dbReference>
<keyword evidence="1" id="KW-0732">Signal</keyword>
<name>A0A210QIR7_MIZYE</name>
<evidence type="ECO:0000313" key="3">
    <source>
        <dbReference type="Proteomes" id="UP000242188"/>
    </source>
</evidence>
<accession>A0A210QIR7</accession>
<protein>
    <submittedName>
        <fullName evidence="2">Uncharacterized protein</fullName>
    </submittedName>
</protein>
<organism evidence="2 3">
    <name type="scientific">Mizuhopecten yessoensis</name>
    <name type="common">Japanese scallop</name>
    <name type="synonym">Patinopecten yessoensis</name>
    <dbReference type="NCBI Taxonomy" id="6573"/>
    <lineage>
        <taxon>Eukaryota</taxon>
        <taxon>Metazoa</taxon>
        <taxon>Spiralia</taxon>
        <taxon>Lophotrochozoa</taxon>
        <taxon>Mollusca</taxon>
        <taxon>Bivalvia</taxon>
        <taxon>Autobranchia</taxon>
        <taxon>Pteriomorphia</taxon>
        <taxon>Pectinida</taxon>
        <taxon>Pectinoidea</taxon>
        <taxon>Pectinidae</taxon>
        <taxon>Mizuhopecten</taxon>
    </lineage>
</organism>
<comment type="caution">
    <text evidence="2">The sequence shown here is derived from an EMBL/GenBank/DDBJ whole genome shotgun (WGS) entry which is preliminary data.</text>
</comment>
<sequence>MHTLLSLIVVMVAVVLTEARSMPFQPNMNNAARPNAQQPTRDFWPGPGALPRMPRNMPNSMIMPPFMNFRPGMNGRLPFVMPGKQQQKGMFGGNSMLPMMFATNMIDEDMLPFMMMAGM</sequence>
<keyword evidence="3" id="KW-1185">Reference proteome</keyword>
<evidence type="ECO:0000256" key="1">
    <source>
        <dbReference type="SAM" id="SignalP"/>
    </source>
</evidence>
<dbReference type="AlphaFoldDB" id="A0A210QIR7"/>
<reference evidence="2 3" key="1">
    <citation type="journal article" date="2017" name="Nat. Ecol. Evol.">
        <title>Scallop genome provides insights into evolution of bilaterian karyotype and development.</title>
        <authorList>
            <person name="Wang S."/>
            <person name="Zhang J."/>
            <person name="Jiao W."/>
            <person name="Li J."/>
            <person name="Xun X."/>
            <person name="Sun Y."/>
            <person name="Guo X."/>
            <person name="Huan P."/>
            <person name="Dong B."/>
            <person name="Zhang L."/>
            <person name="Hu X."/>
            <person name="Sun X."/>
            <person name="Wang J."/>
            <person name="Zhao C."/>
            <person name="Wang Y."/>
            <person name="Wang D."/>
            <person name="Huang X."/>
            <person name="Wang R."/>
            <person name="Lv J."/>
            <person name="Li Y."/>
            <person name="Zhang Z."/>
            <person name="Liu B."/>
            <person name="Lu W."/>
            <person name="Hui Y."/>
            <person name="Liang J."/>
            <person name="Zhou Z."/>
            <person name="Hou R."/>
            <person name="Li X."/>
            <person name="Liu Y."/>
            <person name="Li H."/>
            <person name="Ning X."/>
            <person name="Lin Y."/>
            <person name="Zhao L."/>
            <person name="Xing Q."/>
            <person name="Dou J."/>
            <person name="Li Y."/>
            <person name="Mao J."/>
            <person name="Guo H."/>
            <person name="Dou H."/>
            <person name="Li T."/>
            <person name="Mu C."/>
            <person name="Jiang W."/>
            <person name="Fu Q."/>
            <person name="Fu X."/>
            <person name="Miao Y."/>
            <person name="Liu J."/>
            <person name="Yu Q."/>
            <person name="Li R."/>
            <person name="Liao H."/>
            <person name="Li X."/>
            <person name="Kong Y."/>
            <person name="Jiang Z."/>
            <person name="Chourrout D."/>
            <person name="Li R."/>
            <person name="Bao Z."/>
        </authorList>
    </citation>
    <scope>NUCLEOTIDE SEQUENCE [LARGE SCALE GENOMIC DNA]</scope>
    <source>
        <strain evidence="2 3">PY_sf001</strain>
    </source>
</reference>
<gene>
    <name evidence="2" type="ORF">KP79_PYT19652</name>
</gene>
<feature type="signal peptide" evidence="1">
    <location>
        <begin position="1"/>
        <end position="19"/>
    </location>
</feature>